<dbReference type="AlphaFoldDB" id="A0A849L3A7"/>
<dbReference type="EMBL" id="JABFBC010000001">
    <property type="protein sequence ID" value="NNU80692.1"/>
    <property type="molecule type" value="Genomic_DNA"/>
</dbReference>
<reference evidence="18 19" key="1">
    <citation type="submission" date="2020-05" db="EMBL/GenBank/DDBJ databases">
        <title>Gimesia benthica sp. nov., a novel planctomycete isolated from a deep-sea water sample of the Northwest Indian Ocean.</title>
        <authorList>
            <person name="Wang J."/>
            <person name="Ruan C."/>
            <person name="Song L."/>
            <person name="Zhu Y."/>
            <person name="Li A."/>
            <person name="Zheng X."/>
            <person name="Wang L."/>
            <person name="Lu Z."/>
            <person name="Huang Y."/>
            <person name="Du W."/>
            <person name="Zhou Y."/>
            <person name="Huang L."/>
            <person name="Dai X."/>
        </authorList>
    </citation>
    <scope>NUCLEOTIDE SEQUENCE [LARGE SCALE GENOMIC DNA]</scope>
    <source>
        <strain evidence="18 19">YYQ-30</strain>
    </source>
</reference>
<proteinExistence type="inferred from homology"/>
<accession>A0A849L3A7</accession>
<feature type="domain" description="Chorismate-utilising enzyme C-terminal" evidence="16">
    <location>
        <begin position="231"/>
        <end position="484"/>
    </location>
</feature>
<evidence type="ECO:0000256" key="11">
    <source>
        <dbReference type="ARBA" id="ARBA00023141"/>
    </source>
</evidence>
<evidence type="ECO:0000256" key="5">
    <source>
        <dbReference type="ARBA" id="ARBA00012266"/>
    </source>
</evidence>
<dbReference type="SUPFAM" id="SSF56322">
    <property type="entry name" value="ADC synthase"/>
    <property type="match status" value="1"/>
</dbReference>
<dbReference type="Pfam" id="PF00425">
    <property type="entry name" value="Chorismate_bind"/>
    <property type="match status" value="1"/>
</dbReference>
<keyword evidence="9 15" id="KW-0822">Tryptophan biosynthesis</keyword>
<protein>
    <recommendedName>
        <fullName evidence="6 15">Anthranilate synthase component 1</fullName>
        <ecNumber evidence="5 15">4.1.3.27</ecNumber>
    </recommendedName>
</protein>
<keyword evidence="12 15" id="KW-0456">Lyase</keyword>
<dbReference type="InterPro" id="IPR015890">
    <property type="entry name" value="Chorismate_C"/>
</dbReference>
<keyword evidence="10 15" id="KW-0460">Magnesium</keyword>
<comment type="function">
    <text evidence="13 15">Part of a heterotetrameric complex that catalyzes the two-step biosynthesis of anthranilate, an intermediate in the biosynthesis of L-tryptophan. In the first step, the glutamine-binding beta subunit (TrpG) of anthranilate synthase (AS) provides the glutamine amidotransferase activity which generates ammonia as a substrate that, along with chorismate, is used in the second step, catalyzed by the large alpha subunit of AS (TrpE) to produce anthranilate. In the absence of TrpG, TrpE can synthesize anthranilate directly from chorismate and high concentrations of ammonia.</text>
</comment>
<comment type="similarity">
    <text evidence="3 15">Belongs to the anthranilate synthase component I family.</text>
</comment>
<dbReference type="InterPro" id="IPR005256">
    <property type="entry name" value="Anth_synth_I_PabB"/>
</dbReference>
<sequence>MMQIQPAFEDFAPIHEAGRNQLVWARLVADLDTPVSLMLKLAQARPDSFMLESVTGGEVRGRYSVIGMRPDVIWRCRGTGAEINRDARFDPDAFVADERDPLASLRALIAESRIDMPADLPPISAGLFGYLGYDMIRLVERLPGVNPDPLDLPDAMFQRPTIVVVVDGVKGEVTVVSPVWAAAGQSARAAYAQAAERVMDAVRDLDRPATSETRNPGDWLDPGEAVSNTTREGYHAIVERAKDYIRAGDIFQVVPSQRWALPFDLPPFALYRALRRTNPSPYMFFFNMGGFQIVGASPEILVRVKGRTVTIRPIAGTRPRGATPEEDKALEQDLLSDPKEMAEHLMLLDLGRNDVGRVSKIGTVDPNEQFIIERYSHVMHIVSNVEGELAPEHDALSALLAGLPAGTVSGAPKVRAMEIIDELESEKRGVYGGGVGYFSANGDMDVCIALRTGVVKDGTLYIQAGGGVVYDSDPEAEFQETVNKAKALRQAAREAGIFVTRRGAN</sequence>
<dbReference type="InterPro" id="IPR005801">
    <property type="entry name" value="ADC_synthase"/>
</dbReference>
<evidence type="ECO:0000256" key="14">
    <source>
        <dbReference type="ARBA" id="ARBA00047683"/>
    </source>
</evidence>
<dbReference type="EC" id="4.1.3.27" evidence="5 15"/>
<dbReference type="PANTHER" id="PTHR11236:SF48">
    <property type="entry name" value="ISOCHORISMATE SYNTHASE MENF"/>
    <property type="match status" value="1"/>
</dbReference>
<dbReference type="UniPathway" id="UPA00035">
    <property type="reaction ID" value="UER00040"/>
</dbReference>
<keyword evidence="19" id="KW-1185">Reference proteome</keyword>
<gene>
    <name evidence="15" type="primary">trpE</name>
    <name evidence="18" type="ORF">HMH01_09615</name>
</gene>
<comment type="caution">
    <text evidence="18">The sequence shown here is derived from an EMBL/GenBank/DDBJ whole genome shotgun (WGS) entry which is preliminary data.</text>
</comment>
<dbReference type="PRINTS" id="PR00095">
    <property type="entry name" value="ANTSNTHASEI"/>
</dbReference>
<dbReference type="GO" id="GO:0046872">
    <property type="term" value="F:metal ion binding"/>
    <property type="evidence" value="ECO:0007669"/>
    <property type="project" value="UniProtKB-KW"/>
</dbReference>
<dbReference type="NCBIfam" id="TIGR00564">
    <property type="entry name" value="trpE_most"/>
    <property type="match status" value="1"/>
</dbReference>
<comment type="catalytic activity">
    <reaction evidence="14 15">
        <text>chorismate + L-glutamine = anthranilate + pyruvate + L-glutamate + H(+)</text>
        <dbReference type="Rhea" id="RHEA:21732"/>
        <dbReference type="ChEBI" id="CHEBI:15361"/>
        <dbReference type="ChEBI" id="CHEBI:15378"/>
        <dbReference type="ChEBI" id="CHEBI:16567"/>
        <dbReference type="ChEBI" id="CHEBI:29748"/>
        <dbReference type="ChEBI" id="CHEBI:29985"/>
        <dbReference type="ChEBI" id="CHEBI:58359"/>
        <dbReference type="EC" id="4.1.3.27"/>
    </reaction>
</comment>
<evidence type="ECO:0000313" key="18">
    <source>
        <dbReference type="EMBL" id="NNU80692.1"/>
    </source>
</evidence>
<evidence type="ECO:0000256" key="6">
    <source>
        <dbReference type="ARBA" id="ARBA00020653"/>
    </source>
</evidence>
<dbReference type="InterPro" id="IPR006805">
    <property type="entry name" value="Anth_synth_I_N"/>
</dbReference>
<comment type="pathway">
    <text evidence="2 15">Amino-acid biosynthesis; L-tryptophan biosynthesis; L-tryptophan from chorismate: step 1/5.</text>
</comment>
<dbReference type="GO" id="GO:0004049">
    <property type="term" value="F:anthranilate synthase activity"/>
    <property type="evidence" value="ECO:0007669"/>
    <property type="project" value="UniProtKB-EC"/>
</dbReference>
<evidence type="ECO:0000259" key="16">
    <source>
        <dbReference type="Pfam" id="PF00425"/>
    </source>
</evidence>
<dbReference type="InterPro" id="IPR019999">
    <property type="entry name" value="Anth_synth_I-like"/>
</dbReference>
<keyword evidence="7 15" id="KW-0028">Amino-acid biosynthesis</keyword>
<comment type="cofactor">
    <cofactor evidence="1 15">
        <name>Mg(2+)</name>
        <dbReference type="ChEBI" id="CHEBI:18420"/>
    </cofactor>
</comment>
<comment type="subunit">
    <text evidence="4 15">Heterotetramer consisting of two non-identical subunits: a beta subunit (TrpG) and a large alpha subunit (TrpE).</text>
</comment>
<evidence type="ECO:0000313" key="19">
    <source>
        <dbReference type="Proteomes" id="UP000572377"/>
    </source>
</evidence>
<dbReference type="GO" id="GO:0000162">
    <property type="term" value="P:L-tryptophan biosynthetic process"/>
    <property type="evidence" value="ECO:0007669"/>
    <property type="project" value="UniProtKB-UniPathway"/>
</dbReference>
<keyword evidence="11 15" id="KW-0057">Aromatic amino acid biosynthesis</keyword>
<evidence type="ECO:0000256" key="9">
    <source>
        <dbReference type="ARBA" id="ARBA00022822"/>
    </source>
</evidence>
<evidence type="ECO:0000256" key="13">
    <source>
        <dbReference type="ARBA" id="ARBA00025634"/>
    </source>
</evidence>
<dbReference type="Gene3D" id="3.60.120.10">
    <property type="entry name" value="Anthranilate synthase"/>
    <property type="match status" value="1"/>
</dbReference>
<feature type="domain" description="Anthranilate synthase component I N-terminal" evidence="17">
    <location>
        <begin position="30"/>
        <end position="175"/>
    </location>
</feature>
<dbReference type="PANTHER" id="PTHR11236">
    <property type="entry name" value="AMINOBENZOATE/ANTHRANILATE SYNTHASE"/>
    <property type="match status" value="1"/>
</dbReference>
<dbReference type="Pfam" id="PF04715">
    <property type="entry name" value="Anth_synt_I_N"/>
    <property type="match status" value="1"/>
</dbReference>
<keyword evidence="8 15" id="KW-0479">Metal-binding</keyword>
<evidence type="ECO:0000256" key="12">
    <source>
        <dbReference type="ARBA" id="ARBA00023239"/>
    </source>
</evidence>
<evidence type="ECO:0000256" key="10">
    <source>
        <dbReference type="ARBA" id="ARBA00022842"/>
    </source>
</evidence>
<organism evidence="18 19">
    <name type="scientific">Halovulum dunhuangense</name>
    <dbReference type="NCBI Taxonomy" id="1505036"/>
    <lineage>
        <taxon>Bacteria</taxon>
        <taxon>Pseudomonadati</taxon>
        <taxon>Pseudomonadota</taxon>
        <taxon>Alphaproteobacteria</taxon>
        <taxon>Rhodobacterales</taxon>
        <taxon>Paracoccaceae</taxon>
        <taxon>Halovulum</taxon>
    </lineage>
</organism>
<evidence type="ECO:0000259" key="17">
    <source>
        <dbReference type="Pfam" id="PF04715"/>
    </source>
</evidence>
<evidence type="ECO:0000256" key="4">
    <source>
        <dbReference type="ARBA" id="ARBA00011575"/>
    </source>
</evidence>
<evidence type="ECO:0000256" key="8">
    <source>
        <dbReference type="ARBA" id="ARBA00022723"/>
    </source>
</evidence>
<evidence type="ECO:0000256" key="1">
    <source>
        <dbReference type="ARBA" id="ARBA00001946"/>
    </source>
</evidence>
<evidence type="ECO:0000256" key="7">
    <source>
        <dbReference type="ARBA" id="ARBA00022605"/>
    </source>
</evidence>
<evidence type="ECO:0000256" key="3">
    <source>
        <dbReference type="ARBA" id="ARBA00009562"/>
    </source>
</evidence>
<name>A0A849L3A7_9RHOB</name>
<evidence type="ECO:0000256" key="15">
    <source>
        <dbReference type="RuleBase" id="RU364045"/>
    </source>
</evidence>
<dbReference type="Proteomes" id="UP000572377">
    <property type="component" value="Unassembled WGS sequence"/>
</dbReference>
<evidence type="ECO:0000256" key="2">
    <source>
        <dbReference type="ARBA" id="ARBA00004873"/>
    </source>
</evidence>